<gene>
    <name evidence="1" type="ORF">L915_17903</name>
    <name evidence="2" type="ORF">L916_17802</name>
    <name evidence="3" type="ORF">L917_17629</name>
</gene>
<dbReference type="EMBL" id="KI675601">
    <property type="protein sequence ID" value="ETL28902.1"/>
    <property type="molecule type" value="Genomic_DNA"/>
</dbReference>
<dbReference type="EMBL" id="KI682309">
    <property type="protein sequence ID" value="ETL82144.1"/>
    <property type="molecule type" value="Genomic_DNA"/>
</dbReference>
<protein>
    <recommendedName>
        <fullName evidence="4">Peptidase S33 tripeptidyl aminopeptidase-like C-terminal domain-containing protein</fullName>
    </recommendedName>
</protein>
<dbReference type="EMBL" id="KI688806">
    <property type="protein sequence ID" value="ETK75472.1"/>
    <property type="molecule type" value="Genomic_DNA"/>
</dbReference>
<reference evidence="3" key="1">
    <citation type="submission" date="2013-11" db="EMBL/GenBank/DDBJ databases">
        <title>The Genome Sequence of Phytophthora parasitica CHvinca01.</title>
        <authorList>
            <consortium name="The Broad Institute Genomics Platform"/>
            <person name="Russ C."/>
            <person name="Tyler B."/>
            <person name="Panabieres F."/>
            <person name="Shan W."/>
            <person name="Tripathy S."/>
            <person name="Grunwald N."/>
            <person name="Machado M."/>
            <person name="Johnson C.S."/>
            <person name="Arredondo F."/>
            <person name="Hong C."/>
            <person name="Coffey M."/>
            <person name="Young S.K."/>
            <person name="Zeng Q."/>
            <person name="Gargeya S."/>
            <person name="Fitzgerald M."/>
            <person name="Abouelleil A."/>
            <person name="Alvarado L."/>
            <person name="Chapman S.B."/>
            <person name="Gainer-Dewar J."/>
            <person name="Goldberg J."/>
            <person name="Griggs A."/>
            <person name="Gujja S."/>
            <person name="Hansen M."/>
            <person name="Howarth C."/>
            <person name="Imamovic A."/>
            <person name="Ireland A."/>
            <person name="Larimer J."/>
            <person name="McCowan C."/>
            <person name="Murphy C."/>
            <person name="Pearson M."/>
            <person name="Poon T.W."/>
            <person name="Priest M."/>
            <person name="Roberts A."/>
            <person name="Saif S."/>
            <person name="Shea T."/>
            <person name="Sykes S."/>
            <person name="Wortman J."/>
            <person name="Nusbaum C."/>
            <person name="Birren B."/>
        </authorList>
    </citation>
    <scope>NUCLEOTIDE SEQUENCE [LARGE SCALE GENOMIC DNA]</scope>
    <source>
        <strain evidence="3">CHvinca01</strain>
    </source>
</reference>
<dbReference type="OrthoDB" id="89099at2759"/>
<evidence type="ECO:0008006" key="4">
    <source>
        <dbReference type="Google" id="ProtNLM"/>
    </source>
</evidence>
<evidence type="ECO:0000313" key="2">
    <source>
        <dbReference type="EMBL" id="ETL28902.1"/>
    </source>
</evidence>
<dbReference type="Proteomes" id="UP000054423">
    <property type="component" value="Unassembled WGS sequence"/>
</dbReference>
<organism evidence="1">
    <name type="scientific">Phytophthora nicotianae</name>
    <name type="common">Potato buckeye rot agent</name>
    <name type="synonym">Phytophthora parasitica</name>
    <dbReference type="NCBI Taxonomy" id="4792"/>
    <lineage>
        <taxon>Eukaryota</taxon>
        <taxon>Sar</taxon>
        <taxon>Stramenopiles</taxon>
        <taxon>Oomycota</taxon>
        <taxon>Peronosporomycetes</taxon>
        <taxon>Peronosporales</taxon>
        <taxon>Peronosporaceae</taxon>
        <taxon>Phytophthora</taxon>
    </lineage>
</organism>
<evidence type="ECO:0000313" key="1">
    <source>
        <dbReference type="EMBL" id="ETK75472.1"/>
    </source>
</evidence>
<evidence type="ECO:0000313" key="3">
    <source>
        <dbReference type="EMBL" id="ETL82144.1"/>
    </source>
</evidence>
<dbReference type="VEuPathDB" id="FungiDB:PPTG_17025"/>
<dbReference type="VEuPathDB" id="FungiDB:PPTG_17007"/>
<dbReference type="AlphaFoldDB" id="W2FXL3"/>
<dbReference type="Proteomes" id="UP000053236">
    <property type="component" value="Unassembled WGS sequence"/>
</dbReference>
<sequence>MKTLHSLLEGTVNVYTMDHRGTGRSTLFDCVAAQVTTTGSPKGSKIDPSERCAAEDLDVLTQFFTTIRDNDKGKTQDKTFTSTLLYNLIVYSELMKSPWPSTSALEARFTQAKMSSEGGAYLLSSQYCAFNQREVGVIKYAKYLLNQLVGEKKELVTFKYTTHATIVTTQMVAGDPWSETCAMKVLASYVRNGGDLDSLDKSCVDEMPAFILITPDYYLESYLGTDDAYDGEYNSSLVSYS</sequence>
<reference evidence="1" key="2">
    <citation type="submission" date="2013-11" db="EMBL/GenBank/DDBJ databases">
        <title>The Genome Sequence of Phytophthora parasitica CJ02B3.</title>
        <authorList>
            <consortium name="The Broad Institute Genomics Platform"/>
            <person name="Russ C."/>
            <person name="Tyler B."/>
            <person name="Panabieres F."/>
            <person name="Shan W."/>
            <person name="Tripathy S."/>
            <person name="Grunwald N."/>
            <person name="Machado M."/>
            <person name="Johnson C.S."/>
            <person name="Arredondo F."/>
            <person name="Hong C."/>
            <person name="Coffey M."/>
            <person name="Young S.K."/>
            <person name="Zeng Q."/>
            <person name="Gargeya S."/>
            <person name="Fitzgerald M."/>
            <person name="Abouelleil A."/>
            <person name="Alvarado L."/>
            <person name="Chapman S.B."/>
            <person name="Gainer-Dewar J."/>
            <person name="Goldberg J."/>
            <person name="Griggs A."/>
            <person name="Gujja S."/>
            <person name="Hansen M."/>
            <person name="Howarth C."/>
            <person name="Imamovic A."/>
            <person name="Ireland A."/>
            <person name="Larimer J."/>
            <person name="McCowan C."/>
            <person name="Murphy C."/>
            <person name="Pearson M."/>
            <person name="Poon T.W."/>
            <person name="Priest M."/>
            <person name="Roberts A."/>
            <person name="Saif S."/>
            <person name="Shea T."/>
            <person name="Sykes S."/>
            <person name="Wortman J."/>
            <person name="Nusbaum C."/>
            <person name="Birren B."/>
        </authorList>
    </citation>
    <scope>NUCLEOTIDE SEQUENCE [LARGE SCALE GENOMIC DNA]</scope>
    <source>
        <strain evidence="1">CJ02B3</strain>
    </source>
</reference>
<proteinExistence type="predicted"/>
<accession>W2FXL3</accession>
<dbReference type="Proteomes" id="UP000053864">
    <property type="component" value="Unassembled WGS sequence"/>
</dbReference>
<reference evidence="2" key="3">
    <citation type="submission" date="2013-11" db="EMBL/GenBank/DDBJ databases">
        <title>The Genome Sequence of Phytophthora parasitica CJ05E6.</title>
        <authorList>
            <consortium name="The Broad Institute Genomics Platform"/>
            <person name="Russ C."/>
            <person name="Tyler B."/>
            <person name="Panabieres F."/>
            <person name="Shan W."/>
            <person name="Tripathy S."/>
            <person name="Grunwald N."/>
            <person name="Machado M."/>
            <person name="Johnson C.S."/>
            <person name="Arredondo F."/>
            <person name="Hong C."/>
            <person name="Coffey M."/>
            <person name="Young S.K."/>
            <person name="Zeng Q."/>
            <person name="Gargeya S."/>
            <person name="Fitzgerald M."/>
            <person name="Abouelleil A."/>
            <person name="Alvarado L."/>
            <person name="Chapman S.B."/>
            <person name="Gainer-Dewar J."/>
            <person name="Goldberg J."/>
            <person name="Griggs A."/>
            <person name="Gujja S."/>
            <person name="Hansen M."/>
            <person name="Howarth C."/>
            <person name="Imamovic A."/>
            <person name="Ireland A."/>
            <person name="Larimer J."/>
            <person name="McCowan C."/>
            <person name="Murphy C."/>
            <person name="Pearson M."/>
            <person name="Poon T.W."/>
            <person name="Priest M."/>
            <person name="Roberts A."/>
            <person name="Saif S."/>
            <person name="Shea T."/>
            <person name="Sykes S."/>
            <person name="Wortman J."/>
            <person name="Nusbaum C."/>
            <person name="Birren B."/>
        </authorList>
    </citation>
    <scope>NUCLEOTIDE SEQUENCE [LARGE SCALE GENOMIC DNA]</scope>
    <source>
        <strain evidence="2">CJ05E6</strain>
    </source>
</reference>
<name>W2FXL3_PHYNI</name>